<protein>
    <submittedName>
        <fullName evidence="2">Uncharacterized protein</fullName>
    </submittedName>
</protein>
<feature type="compositionally biased region" description="Polar residues" evidence="1">
    <location>
        <begin position="212"/>
        <end position="224"/>
    </location>
</feature>
<feature type="compositionally biased region" description="Polar residues" evidence="1">
    <location>
        <begin position="672"/>
        <end position="684"/>
    </location>
</feature>
<feature type="compositionally biased region" description="Basic residues" evidence="1">
    <location>
        <begin position="1"/>
        <end position="17"/>
    </location>
</feature>
<feature type="region of interest" description="Disordered" evidence="1">
    <location>
        <begin position="880"/>
        <end position="905"/>
    </location>
</feature>
<reference evidence="2 3" key="1">
    <citation type="submission" date="2020-04" db="EMBL/GenBank/DDBJ databases">
        <title>Perkinsus olseni comparative genomics.</title>
        <authorList>
            <person name="Bogema D.R."/>
        </authorList>
    </citation>
    <scope>NUCLEOTIDE SEQUENCE [LARGE SCALE GENOMIC DNA]</scope>
    <source>
        <strain evidence="2 3">ATCC PRA-207</strain>
    </source>
</reference>
<feature type="compositionally biased region" description="Acidic residues" evidence="1">
    <location>
        <begin position="798"/>
        <end position="810"/>
    </location>
</feature>
<evidence type="ECO:0000313" key="2">
    <source>
        <dbReference type="EMBL" id="KAF4732320.1"/>
    </source>
</evidence>
<feature type="region of interest" description="Disordered" evidence="1">
    <location>
        <begin position="1"/>
        <end position="236"/>
    </location>
</feature>
<feature type="compositionally biased region" description="Polar residues" evidence="1">
    <location>
        <begin position="312"/>
        <end position="326"/>
    </location>
</feature>
<feature type="compositionally biased region" description="Polar residues" evidence="1">
    <location>
        <begin position="882"/>
        <end position="891"/>
    </location>
</feature>
<feature type="region of interest" description="Disordered" evidence="1">
    <location>
        <begin position="294"/>
        <end position="599"/>
    </location>
</feature>
<feature type="compositionally biased region" description="Low complexity" evidence="1">
    <location>
        <begin position="525"/>
        <end position="543"/>
    </location>
</feature>
<feature type="compositionally biased region" description="Low complexity" evidence="1">
    <location>
        <begin position="155"/>
        <end position="167"/>
    </location>
</feature>
<organism evidence="2 3">
    <name type="scientific">Perkinsus olseni</name>
    <name type="common">Perkinsus atlanticus</name>
    <dbReference type="NCBI Taxonomy" id="32597"/>
    <lineage>
        <taxon>Eukaryota</taxon>
        <taxon>Sar</taxon>
        <taxon>Alveolata</taxon>
        <taxon>Perkinsozoa</taxon>
        <taxon>Perkinsea</taxon>
        <taxon>Perkinsida</taxon>
        <taxon>Perkinsidae</taxon>
        <taxon>Perkinsus</taxon>
    </lineage>
</organism>
<dbReference type="EMBL" id="JABANO010018135">
    <property type="protein sequence ID" value="KAF4732320.1"/>
    <property type="molecule type" value="Genomic_DNA"/>
</dbReference>
<dbReference type="Proteomes" id="UP000553632">
    <property type="component" value="Unassembled WGS sequence"/>
</dbReference>
<sequence length="1053" mass="111394">MPGRARGRSKAKVKRPGGKQELSAADLLNKLMDGGGGGKKANNVMGNSRGKGPSTATLPPPGGVADSWDVDSDHDVVETGTREWASSSFKDGSVAQRERRAPGVEASRSYIKSSSRPVMDSFKSSQVTLSSSSSSVQQSSILSSSVAPTNSRLQSAWGSSGGASVSGKTIEDSFPPSLQWTSYDDTIKEENSAKPSRRSLHDDSEESVVPSGRSNPADGSNTWDISGRSVEGADESAVFDSNKSIVSNVVTKNSGRQSEPRGTEEAALRVTDKAGSEGDEKWAASSIVRLILNSSEDWDDSSSTERSGRLLQPTNADSCKATSSSSDRQRSVNEIIGESRADNTKMQSDEGIEPSSGAGSPRSQSGLVGTSIVAPHEAGSTKRSNEEMSGVDWDSNTRISQSGARSVSTSSNASIAKRQRSRSGDASRESASTSVSSSLQRRSAKREEEQKDGGDLSRSRQETAASKKRLIRGYSRGSQQTRKEEVLPPARGEGSSRPLASRSYHADIEDLAQETGSRAYESYTPSRAVRSAGGRRGPSASRQARPKSHGPADPSLRQDTRPPWRIGASKAHIPEVPPPVVSRASPPRTRARYISPGNPSKELTRWDCLAAGYSSEGLKHKHRHHNDANGSNRMHHLHEARQRPDSPGQEPLFTDESMYYPGAESIGDGSETAPQGSSSKSPQVVPQIPIATADSPVCSWNPVPGGPPAAAIVFLNPEALRELSWMVPGASEGAANGSSPSVTMVQNAADLWHVIASSAARKDIVSTGSGPTPRPLGHASSSSISLTTDPEMPMLEMLSEEPDPGEGDDGDGGRLSNPKGKWSLLAAGESTQGMMTKHHHGVHQQPPAAPMVDTAEVDQIAEEHYASRIGDSTVPHIEASEDSTMSVNSVGATGDTREGKAIPETYSSGFDKTELEVIAEEEAEAGLGQEGPEYPGMTGSGIFGNSIDSVDSLNGRANADDPESSGNIAATYASQPTVESDMSGMIPTSSSPEERISTYSSQSFNLRYPDRSGSFPLGQPVVSPRPAESQDVVQQSGEVVETVEYTEELTVEV</sequence>
<proteinExistence type="predicted"/>
<feature type="compositionally biased region" description="Basic and acidic residues" evidence="1">
    <location>
        <begin position="445"/>
        <end position="461"/>
    </location>
</feature>
<feature type="compositionally biased region" description="Polar residues" evidence="1">
    <location>
        <begin position="394"/>
        <end position="414"/>
    </location>
</feature>
<feature type="region of interest" description="Disordered" evidence="1">
    <location>
        <begin position="928"/>
        <end position="1038"/>
    </location>
</feature>
<feature type="compositionally biased region" description="Basic and acidic residues" evidence="1">
    <location>
        <begin position="327"/>
        <end position="343"/>
    </location>
</feature>
<feature type="compositionally biased region" description="Basic and acidic residues" evidence="1">
    <location>
        <begin position="258"/>
        <end position="281"/>
    </location>
</feature>
<dbReference type="AlphaFoldDB" id="A0A7J6SJK7"/>
<feature type="compositionally biased region" description="Polar residues" evidence="1">
    <location>
        <begin position="779"/>
        <end position="788"/>
    </location>
</feature>
<evidence type="ECO:0000313" key="3">
    <source>
        <dbReference type="Proteomes" id="UP000553632"/>
    </source>
</evidence>
<keyword evidence="3" id="KW-1185">Reference proteome</keyword>
<feature type="compositionally biased region" description="Low complexity" evidence="1">
    <location>
        <begin position="429"/>
        <end position="441"/>
    </location>
</feature>
<feature type="compositionally biased region" description="Basic and acidic residues" evidence="1">
    <location>
        <begin position="71"/>
        <end position="81"/>
    </location>
</feature>
<evidence type="ECO:0000256" key="1">
    <source>
        <dbReference type="SAM" id="MobiDB-lite"/>
    </source>
</evidence>
<feature type="compositionally biased region" description="Low complexity" evidence="1">
    <location>
        <begin position="124"/>
        <end position="146"/>
    </location>
</feature>
<feature type="region of interest" description="Disordered" evidence="1">
    <location>
        <begin position="618"/>
        <end position="684"/>
    </location>
</feature>
<feature type="region of interest" description="Disordered" evidence="1">
    <location>
        <begin position="765"/>
        <end position="821"/>
    </location>
</feature>
<comment type="caution">
    <text evidence="2">The sequence shown here is derived from an EMBL/GenBank/DDBJ whole genome shotgun (WGS) entry which is preliminary data.</text>
</comment>
<feature type="compositionally biased region" description="Polar residues" evidence="1">
    <location>
        <begin position="357"/>
        <end position="368"/>
    </location>
</feature>
<gene>
    <name evidence="2" type="ORF">FOZ63_018885</name>
</gene>
<accession>A0A7J6SJK7</accession>
<feature type="region of interest" description="Disordered" evidence="1">
    <location>
        <begin position="250"/>
        <end position="281"/>
    </location>
</feature>
<feature type="compositionally biased region" description="Polar residues" evidence="1">
    <location>
        <begin position="964"/>
        <end position="1005"/>
    </location>
</feature>
<name>A0A7J6SJK7_PEROL</name>